<dbReference type="WBParaSite" id="ACOC_0001267801-mRNA-1">
    <property type="protein sequence ID" value="ACOC_0001267801-mRNA-1"/>
    <property type="gene ID" value="ACOC_0001267801"/>
</dbReference>
<reference evidence="2 3" key="2">
    <citation type="submission" date="2018-11" db="EMBL/GenBank/DDBJ databases">
        <authorList>
            <consortium name="Pathogen Informatics"/>
        </authorList>
    </citation>
    <scope>NUCLEOTIDE SEQUENCE [LARGE SCALE GENOMIC DNA]</scope>
    <source>
        <strain evidence="2 3">Costa Rica</strain>
    </source>
</reference>
<dbReference type="AlphaFoldDB" id="A0A158PMF5"/>
<dbReference type="Proteomes" id="UP000267027">
    <property type="component" value="Unassembled WGS sequence"/>
</dbReference>
<evidence type="ECO:0000313" key="2">
    <source>
        <dbReference type="EMBL" id="VDM64264.1"/>
    </source>
</evidence>
<dbReference type="EMBL" id="UYYA01005159">
    <property type="protein sequence ID" value="VDM64264.1"/>
    <property type="molecule type" value="Genomic_DNA"/>
</dbReference>
<accession>A0A158PMF5</accession>
<dbReference type="OrthoDB" id="5802353at2759"/>
<protein>
    <submittedName>
        <fullName evidence="4">BTB domain-containing protein</fullName>
    </submittedName>
</protein>
<evidence type="ECO:0000256" key="1">
    <source>
        <dbReference type="SAM" id="MobiDB-lite"/>
    </source>
</evidence>
<feature type="compositionally biased region" description="Polar residues" evidence="1">
    <location>
        <begin position="1"/>
        <end position="16"/>
    </location>
</feature>
<gene>
    <name evidence="2" type="ORF">ACOC_LOCUS12679</name>
</gene>
<feature type="region of interest" description="Disordered" evidence="1">
    <location>
        <begin position="1"/>
        <end position="20"/>
    </location>
</feature>
<keyword evidence="3" id="KW-1185">Reference proteome</keyword>
<evidence type="ECO:0000313" key="4">
    <source>
        <dbReference type="WBParaSite" id="ACOC_0001267801-mRNA-1"/>
    </source>
</evidence>
<proteinExistence type="predicted"/>
<organism evidence="4">
    <name type="scientific">Angiostrongylus costaricensis</name>
    <name type="common">Nematode worm</name>
    <dbReference type="NCBI Taxonomy" id="334426"/>
    <lineage>
        <taxon>Eukaryota</taxon>
        <taxon>Metazoa</taxon>
        <taxon>Ecdysozoa</taxon>
        <taxon>Nematoda</taxon>
        <taxon>Chromadorea</taxon>
        <taxon>Rhabditida</taxon>
        <taxon>Rhabditina</taxon>
        <taxon>Rhabditomorpha</taxon>
        <taxon>Strongyloidea</taxon>
        <taxon>Metastrongylidae</taxon>
        <taxon>Angiostrongylus</taxon>
    </lineage>
</organism>
<reference evidence="4" key="1">
    <citation type="submission" date="2016-04" db="UniProtKB">
        <authorList>
            <consortium name="WormBaseParasite"/>
        </authorList>
    </citation>
    <scope>IDENTIFICATION</scope>
</reference>
<name>A0A158PMF5_ANGCS</name>
<evidence type="ECO:0000313" key="3">
    <source>
        <dbReference type="Proteomes" id="UP000267027"/>
    </source>
</evidence>
<sequence>MDSTIESEQQAYQQANSEERGTWRRKSKINHFWSWFMNVGSKKFLHVYGRSYDEDCEADRKLVVELWNLDKESWSTVERHGGRSALPRKGGWKQISPDYEFECLVQRNRATNFRTNDLSPPRGACTTYYLVDENANDRALHFLASTVGTDQLQIHAEIMDKMVVAQDFISALAWLYYRVIEKPLPNYLTDEIIDRQFTDVRQPAGISDRQRSSLLNPDCYSEAVCNLCYVGDLVKFRDHYDDSTHSMRRIFVDSATLQFSRTTSRFTEDCPHDGGAYARHGAIVEVNLSDAMSRLMKIGSFCCPV</sequence>